<dbReference type="Gene3D" id="3.40.50.720">
    <property type="entry name" value="NAD(P)-binding Rossmann-like Domain"/>
    <property type="match status" value="1"/>
</dbReference>
<keyword evidence="3" id="KW-1185">Reference proteome</keyword>
<dbReference type="RefSeq" id="WP_030349256.1">
    <property type="nucleotide sequence ID" value="NZ_AZSP01000250.1"/>
</dbReference>
<dbReference type="AlphaFoldDB" id="A0A2T7T1I8"/>
<organism evidence="2 3">
    <name type="scientific">Streptomyces scopuliridis RB72</name>
    <dbReference type="NCBI Taxonomy" id="1440053"/>
    <lineage>
        <taxon>Bacteria</taxon>
        <taxon>Bacillati</taxon>
        <taxon>Actinomycetota</taxon>
        <taxon>Actinomycetes</taxon>
        <taxon>Kitasatosporales</taxon>
        <taxon>Streptomycetaceae</taxon>
        <taxon>Streptomyces</taxon>
    </lineage>
</organism>
<dbReference type="Pfam" id="PF00106">
    <property type="entry name" value="adh_short"/>
    <property type="match status" value="1"/>
</dbReference>
<reference evidence="2 3" key="1">
    <citation type="submission" date="2013-12" db="EMBL/GenBank/DDBJ databases">
        <title>Annotated genome of Streptomyces scopuliridis.</title>
        <authorList>
            <person name="Olson J.B."/>
        </authorList>
    </citation>
    <scope>NUCLEOTIDE SEQUENCE [LARGE SCALE GENOMIC DNA]</scope>
    <source>
        <strain evidence="2 3">RB72</strain>
    </source>
</reference>
<name>A0A2T7T1I8_9ACTN</name>
<sequence length="275" mass="30340">MKHIVVQGGTDGMGRGIALTCLRRGDTVVIVGRDPKKGESFLAAADGIGAGARAHFIPADLSLISENERVIRQITEEFPAVDALVLCARHFLARRRETVEGHESTLALFYLSRFLLSYGLRDLLEKAPRPVIMNVAGPGSPTGEIHWQDLQMKRDYDGLAAQMQGGKANDLLGVAFADRYGANDRTRYVLFNPGGVSTSFSGEYDAATRRHVEMLKRMAKSVEEGIAPIVRCLDDPPAEPVSAFVEWQRMSLADTSFDVHDARRLDEKTRELLSR</sequence>
<accession>A0A2T7T1I8</accession>
<dbReference type="PANTHER" id="PTHR47534">
    <property type="entry name" value="YALI0E05731P"/>
    <property type="match status" value="1"/>
</dbReference>
<proteinExistence type="predicted"/>
<dbReference type="GO" id="GO:0016491">
    <property type="term" value="F:oxidoreductase activity"/>
    <property type="evidence" value="ECO:0007669"/>
    <property type="project" value="UniProtKB-KW"/>
</dbReference>
<gene>
    <name evidence="2" type="ORF">Y717_13570</name>
</gene>
<dbReference type="OrthoDB" id="2860165at2"/>
<evidence type="ECO:0000256" key="1">
    <source>
        <dbReference type="ARBA" id="ARBA00023002"/>
    </source>
</evidence>
<dbReference type="Proteomes" id="UP000245992">
    <property type="component" value="Unassembled WGS sequence"/>
</dbReference>
<dbReference type="EMBL" id="AZSP01000250">
    <property type="protein sequence ID" value="PVE09018.1"/>
    <property type="molecule type" value="Genomic_DNA"/>
</dbReference>
<protein>
    <submittedName>
        <fullName evidence="2">Oxidoreductase</fullName>
    </submittedName>
</protein>
<dbReference type="InterPro" id="IPR002347">
    <property type="entry name" value="SDR_fam"/>
</dbReference>
<dbReference type="PANTHER" id="PTHR47534:SF3">
    <property type="entry name" value="ALCOHOL DEHYDROGENASE-LIKE C-TERMINAL DOMAIN-CONTAINING PROTEIN"/>
    <property type="match status" value="1"/>
</dbReference>
<dbReference type="InterPro" id="IPR036291">
    <property type="entry name" value="NAD(P)-bd_dom_sf"/>
</dbReference>
<dbReference type="STRING" id="1440053.GCA_000718095_00029"/>
<dbReference type="InterPro" id="IPR052228">
    <property type="entry name" value="Sec_Metab_Biosynth_Oxidored"/>
</dbReference>
<comment type="caution">
    <text evidence="2">The sequence shown here is derived from an EMBL/GenBank/DDBJ whole genome shotgun (WGS) entry which is preliminary data.</text>
</comment>
<dbReference type="SUPFAM" id="SSF51735">
    <property type="entry name" value="NAD(P)-binding Rossmann-fold domains"/>
    <property type="match status" value="1"/>
</dbReference>
<evidence type="ECO:0000313" key="3">
    <source>
        <dbReference type="Proteomes" id="UP000245992"/>
    </source>
</evidence>
<keyword evidence="1" id="KW-0560">Oxidoreductase</keyword>
<evidence type="ECO:0000313" key="2">
    <source>
        <dbReference type="EMBL" id="PVE09018.1"/>
    </source>
</evidence>